<evidence type="ECO:0000313" key="6">
    <source>
        <dbReference type="Proteomes" id="UP000199727"/>
    </source>
</evidence>
<evidence type="ECO:0000256" key="3">
    <source>
        <dbReference type="ARBA" id="ARBA00022840"/>
    </source>
</evidence>
<dbReference type="InterPro" id="IPR027417">
    <property type="entry name" value="P-loop_NTPase"/>
</dbReference>
<keyword evidence="3" id="KW-0067">ATP-binding</keyword>
<dbReference type="GO" id="GO:0005524">
    <property type="term" value="F:ATP binding"/>
    <property type="evidence" value="ECO:0007669"/>
    <property type="project" value="UniProtKB-KW"/>
</dbReference>
<dbReference type="Gene3D" id="3.40.50.300">
    <property type="entry name" value="P-loop containing nucleotide triphosphate hydrolases"/>
    <property type="match status" value="1"/>
</dbReference>
<dbReference type="SMART" id="SM00382">
    <property type="entry name" value="AAA"/>
    <property type="match status" value="1"/>
</dbReference>
<dbReference type="PANTHER" id="PTHR12169">
    <property type="entry name" value="ATPASE N2B"/>
    <property type="match status" value="1"/>
</dbReference>
<comment type="similarity">
    <text evidence="1">Belongs to the AFG1 ATPase family.</text>
</comment>
<evidence type="ECO:0000259" key="4">
    <source>
        <dbReference type="SMART" id="SM00382"/>
    </source>
</evidence>
<dbReference type="InterPro" id="IPR005654">
    <property type="entry name" value="ATPase_AFG1-like"/>
</dbReference>
<dbReference type="GO" id="GO:0016887">
    <property type="term" value="F:ATP hydrolysis activity"/>
    <property type="evidence" value="ECO:0007669"/>
    <property type="project" value="InterPro"/>
</dbReference>
<gene>
    <name evidence="5" type="ORF">C361_03874</name>
</gene>
<dbReference type="OrthoDB" id="2193432at2759"/>
<reference evidence="5 6" key="1">
    <citation type="submission" date="2017-06" db="EMBL/GenBank/DDBJ databases">
        <title>Global population genomics of the pathogenic fungus Cryptococcus neoformans var. grubii.</title>
        <authorList>
            <person name="Cuomo C."/>
            <person name="Litvintseva A."/>
            <person name="Chen Y."/>
            <person name="Young S."/>
            <person name="Zeng Q."/>
            <person name="Chapman S."/>
            <person name="Gujja S."/>
            <person name="Saif S."/>
            <person name="Birren B."/>
        </authorList>
    </citation>
    <scope>NUCLEOTIDE SEQUENCE [LARGE SCALE GENOMIC DNA]</scope>
    <source>
        <strain evidence="5 6">Tu259-1</strain>
    </source>
</reference>
<protein>
    <submittedName>
        <fullName evidence="5">AFG1-family ATPase</fullName>
    </submittedName>
</protein>
<dbReference type="InterPro" id="IPR003593">
    <property type="entry name" value="AAA+_ATPase"/>
</dbReference>
<proteinExistence type="inferred from homology"/>
<comment type="caution">
    <text evidence="5">The sequence shown here is derived from an EMBL/GenBank/DDBJ whole genome shotgun (WGS) entry which is preliminary data.</text>
</comment>
<evidence type="ECO:0000313" key="5">
    <source>
        <dbReference type="EMBL" id="OXG20895.1"/>
    </source>
</evidence>
<dbReference type="NCBIfam" id="NF040713">
    <property type="entry name" value="ZapE"/>
    <property type="match status" value="1"/>
</dbReference>
<dbReference type="PANTHER" id="PTHR12169:SF2">
    <property type="entry name" value="AFG1P"/>
    <property type="match status" value="1"/>
</dbReference>
<evidence type="ECO:0000256" key="2">
    <source>
        <dbReference type="ARBA" id="ARBA00022741"/>
    </source>
</evidence>
<sequence length="729" mass="82865">MIRTNILRATGKRVHLPSSNPSLLSGTKTTRARQHFLDVAQPFPCFRHHIHYTQLNNATPRNEVNLPLEHTSNPTALPPAPTDLLELYRGLVAAGRLNWDDEQVRCIMKLRQLLNTLHDYSPPLELVAKLNPSAPYIAQQKEQKSWWKGNKGTGEHLGFSRTNGEVEKRLVKVLSGEEELANLKTPKGILLTGPPGSGKSLLLSLFYQLLPIPKRRIHYHAFTLALYKDVFLEMNRRKSSDEEEWERKAKNKELAGRKGWKSVFAGGRWDEEGKERLIWAKEEGVAFNIARRMILEYTVLYFDEFQLIDASSAALIRDVLSWYWRLGGVIVTCSNRVPEDLYHHGVQKERLAGFLDALKTRCEVVQVDGGRDWRREIERGDQVRWFHSKQQHDFEKAWSAVIETQESKQKQIQVYGRTLTIPQAAGNACRFTFSQLCEEALGPADYLALVSTFSTFFIDEVPTLYLRHKNEARRLINLIDALYESRCQVFLRSPSTPSTLFFPDALSLSTQEEETLTNERMMSAESLSATIQVPYRPNVSYYNNLSPAQRDREATEEKRKGTSFSVLGIWTGEDEKFAYKRAVSRLIEMTSSPSYGVEEWVPLEPTLRSWEGRPHLPGSASKTYKQLAASPSYEIDDEAKIDIDSGVVIGGSGSYHHKINNESEERKKLFRKDGDRIPPTPINEQHIWGVVDEWGEKAGRWGRGVKAFSPDPVASGVSCSCGKEKSCGK</sequence>
<keyword evidence="2" id="KW-0547">Nucleotide-binding</keyword>
<dbReference type="EMBL" id="AMKT01000044">
    <property type="protein sequence ID" value="OXG20895.1"/>
    <property type="molecule type" value="Genomic_DNA"/>
</dbReference>
<dbReference type="Proteomes" id="UP000199727">
    <property type="component" value="Unassembled WGS sequence"/>
</dbReference>
<feature type="domain" description="AAA+ ATPase" evidence="4">
    <location>
        <begin position="185"/>
        <end position="368"/>
    </location>
</feature>
<accession>A0A854QD78</accession>
<evidence type="ECO:0000256" key="1">
    <source>
        <dbReference type="ARBA" id="ARBA00010322"/>
    </source>
</evidence>
<dbReference type="GO" id="GO:0005739">
    <property type="term" value="C:mitochondrion"/>
    <property type="evidence" value="ECO:0007669"/>
    <property type="project" value="TreeGrafter"/>
</dbReference>
<organism evidence="5 6">
    <name type="scientific">Cryptococcus neoformans Tu259-1</name>
    <dbReference type="NCBI Taxonomy" id="1230072"/>
    <lineage>
        <taxon>Eukaryota</taxon>
        <taxon>Fungi</taxon>
        <taxon>Dikarya</taxon>
        <taxon>Basidiomycota</taxon>
        <taxon>Agaricomycotina</taxon>
        <taxon>Tremellomycetes</taxon>
        <taxon>Tremellales</taxon>
        <taxon>Cryptococcaceae</taxon>
        <taxon>Cryptococcus</taxon>
        <taxon>Cryptococcus neoformans species complex</taxon>
    </lineage>
</organism>
<dbReference type="AlphaFoldDB" id="A0A854QD78"/>
<name>A0A854QD78_CRYNE</name>
<dbReference type="Pfam" id="PF03969">
    <property type="entry name" value="AFG1_ATPase"/>
    <property type="match status" value="1"/>
</dbReference>
<dbReference type="SUPFAM" id="SSF52540">
    <property type="entry name" value="P-loop containing nucleoside triphosphate hydrolases"/>
    <property type="match status" value="1"/>
</dbReference>